<dbReference type="OrthoDB" id="3296127at2"/>
<dbReference type="SUPFAM" id="SSF51182">
    <property type="entry name" value="RmlC-like cupins"/>
    <property type="match status" value="1"/>
</dbReference>
<dbReference type="EMBL" id="JXSX01000003">
    <property type="protein sequence ID" value="KIR61422.1"/>
    <property type="molecule type" value="Genomic_DNA"/>
</dbReference>
<dbReference type="InterPro" id="IPR014710">
    <property type="entry name" value="RmlC-like_jellyroll"/>
</dbReference>
<name>A0A0D0URG7_9ACTN</name>
<dbReference type="EMBL" id="FMCW01000054">
    <property type="protein sequence ID" value="SCF21607.1"/>
    <property type="molecule type" value="Genomic_DNA"/>
</dbReference>
<evidence type="ECO:0000313" key="4">
    <source>
        <dbReference type="Proteomes" id="UP000032254"/>
    </source>
</evidence>
<gene>
    <name evidence="3" type="ORF">GA0070558_15421</name>
    <name evidence="2" type="ORF">TK50_27715</name>
</gene>
<evidence type="ECO:0000259" key="1">
    <source>
        <dbReference type="Pfam" id="PF07883"/>
    </source>
</evidence>
<proteinExistence type="predicted"/>
<organism evidence="2 4">
    <name type="scientific">Micromonospora haikouensis</name>
    <dbReference type="NCBI Taxonomy" id="686309"/>
    <lineage>
        <taxon>Bacteria</taxon>
        <taxon>Bacillati</taxon>
        <taxon>Actinomycetota</taxon>
        <taxon>Actinomycetes</taxon>
        <taxon>Micromonosporales</taxon>
        <taxon>Micromonosporaceae</taxon>
        <taxon>Micromonospora</taxon>
    </lineage>
</organism>
<dbReference type="InterPro" id="IPR013096">
    <property type="entry name" value="Cupin_2"/>
</dbReference>
<evidence type="ECO:0000313" key="3">
    <source>
        <dbReference type="EMBL" id="SCF21607.1"/>
    </source>
</evidence>
<dbReference type="GeneID" id="301307803"/>
<protein>
    <submittedName>
        <fullName evidence="3">Cupin domain-containing protein</fullName>
    </submittedName>
</protein>
<feature type="domain" description="Cupin type-2" evidence="1">
    <location>
        <begin position="32"/>
        <end position="94"/>
    </location>
</feature>
<dbReference type="PATRIC" id="fig|47853.6.peg.5812"/>
<dbReference type="Proteomes" id="UP000199375">
    <property type="component" value="Unassembled WGS sequence"/>
</dbReference>
<accession>A0A1C4YLR7</accession>
<reference evidence="2 4" key="1">
    <citation type="submission" date="2015-01" db="EMBL/GenBank/DDBJ databases">
        <title>Sequencing and annotation of Micromonospora carbonacea strain JXNU-1 genome.</title>
        <authorList>
            <person name="Long Z."/>
            <person name="Huang Y."/>
            <person name="Jiang Y."/>
        </authorList>
    </citation>
    <scope>NUCLEOTIDE SEQUENCE [LARGE SCALE GENOMIC DNA]</scope>
    <source>
        <strain evidence="2 4">JXNU-1</strain>
    </source>
</reference>
<sequence>MSVLRLGAGQRWTVDGPAWSDLSAVGWFSLERAGFRFDRHHHSCPEYWAVVEGRARVAVGAQEYDVAPGDLVCTPAGVEHDILRAYTDDLRLFFFVAAVPEGEPAGHLHREPEFALGHDVGRPGPPAG</sequence>
<dbReference type="Pfam" id="PF07883">
    <property type="entry name" value="Cupin_2"/>
    <property type="match status" value="1"/>
</dbReference>
<accession>A0A0D0URG7</accession>
<dbReference type="Proteomes" id="UP000032254">
    <property type="component" value="Unassembled WGS sequence"/>
</dbReference>
<dbReference type="Gene3D" id="2.60.120.10">
    <property type="entry name" value="Jelly Rolls"/>
    <property type="match status" value="1"/>
</dbReference>
<keyword evidence="4" id="KW-1185">Reference proteome</keyword>
<dbReference type="RefSeq" id="WP_043968368.1">
    <property type="nucleotide sequence ID" value="NZ_FMCW01000054.1"/>
</dbReference>
<evidence type="ECO:0000313" key="2">
    <source>
        <dbReference type="EMBL" id="KIR61422.1"/>
    </source>
</evidence>
<evidence type="ECO:0000313" key="5">
    <source>
        <dbReference type="Proteomes" id="UP000199375"/>
    </source>
</evidence>
<reference evidence="3 5" key="2">
    <citation type="submission" date="2016-06" db="EMBL/GenBank/DDBJ databases">
        <authorList>
            <person name="Kjaerup R.B."/>
            <person name="Dalgaard T.S."/>
            <person name="Juul-Madsen H.R."/>
        </authorList>
    </citation>
    <scope>NUCLEOTIDE SEQUENCE [LARGE SCALE GENOMIC DNA]</scope>
    <source>
        <strain evidence="3 5">DSM 45626</strain>
    </source>
</reference>
<dbReference type="InterPro" id="IPR011051">
    <property type="entry name" value="RmlC_Cupin_sf"/>
</dbReference>
<dbReference type="AlphaFoldDB" id="A0A0D0URG7"/>